<feature type="domain" description="DUF58" evidence="2">
    <location>
        <begin position="60"/>
        <end position="262"/>
    </location>
</feature>
<dbReference type="PANTHER" id="PTHR33608:SF6">
    <property type="entry name" value="BLL2464 PROTEIN"/>
    <property type="match status" value="1"/>
</dbReference>
<dbReference type="RefSeq" id="WP_246002291.1">
    <property type="nucleotide sequence ID" value="NZ_RKQK01000002.1"/>
</dbReference>
<sequence>MNQSTAASQQGQDPQKMQADAQGLAANLPALMAQAHQLARTVSLGFHGRKRGGAGTEFWQYRPATVGDPAQSIDWRRSAQSDDIYVREHEWQTAQTVHISCDNSAAMHFASSTKLPRKSDRAAVLALASAILLMSGGERVGLAGLERPASTGPQHLNLIAAALAHAGEKDYGAADVSAAPAQSRALIFSDFFAPFDQIEAAVGEAVDRGLHGVLCQILDPAEESFPYSGRTVFTSMGGSLSHETLRANDLKDRYMQRLAERKAALKDLARRAGWRYSCHHTDAPAAVALRWVHEAVAGAH</sequence>
<dbReference type="AlphaFoldDB" id="A0A3N4U8X6"/>
<evidence type="ECO:0000259" key="2">
    <source>
        <dbReference type="Pfam" id="PF01882"/>
    </source>
</evidence>
<dbReference type="EMBL" id="RKQK01000002">
    <property type="protein sequence ID" value="RPE67183.1"/>
    <property type="molecule type" value="Genomic_DNA"/>
</dbReference>
<dbReference type="Pfam" id="PF01882">
    <property type="entry name" value="DUF58"/>
    <property type="match status" value="1"/>
</dbReference>
<reference evidence="3 4" key="1">
    <citation type="submission" date="2018-11" db="EMBL/GenBank/DDBJ databases">
        <title>Genomic Encyclopedia of Type Strains, Phase IV (KMG-IV): sequencing the most valuable type-strain genomes for metagenomic binning, comparative biology and taxonomic classification.</title>
        <authorList>
            <person name="Goeker M."/>
        </authorList>
    </citation>
    <scope>NUCLEOTIDE SEQUENCE [LARGE SCALE GENOMIC DNA]</scope>
    <source>
        <strain evidence="3 4">DSM 104731</strain>
    </source>
</reference>
<accession>A0A3N4U8X6</accession>
<evidence type="ECO:0000313" key="3">
    <source>
        <dbReference type="EMBL" id="RPE67183.1"/>
    </source>
</evidence>
<keyword evidence="4" id="KW-1185">Reference proteome</keyword>
<feature type="region of interest" description="Disordered" evidence="1">
    <location>
        <begin position="1"/>
        <end position="20"/>
    </location>
</feature>
<dbReference type="Proteomes" id="UP000269689">
    <property type="component" value="Unassembled WGS sequence"/>
</dbReference>
<organism evidence="3 4">
    <name type="scientific">Pacificibacter maritimus</name>
    <dbReference type="NCBI Taxonomy" id="762213"/>
    <lineage>
        <taxon>Bacteria</taxon>
        <taxon>Pseudomonadati</taxon>
        <taxon>Pseudomonadota</taxon>
        <taxon>Alphaproteobacteria</taxon>
        <taxon>Rhodobacterales</taxon>
        <taxon>Roseobacteraceae</taxon>
        <taxon>Pacificibacter</taxon>
    </lineage>
</organism>
<name>A0A3N4U8X6_9RHOB</name>
<evidence type="ECO:0000313" key="4">
    <source>
        <dbReference type="Proteomes" id="UP000269689"/>
    </source>
</evidence>
<proteinExistence type="predicted"/>
<dbReference type="PANTHER" id="PTHR33608">
    <property type="entry name" value="BLL2464 PROTEIN"/>
    <property type="match status" value="1"/>
</dbReference>
<evidence type="ECO:0000256" key="1">
    <source>
        <dbReference type="SAM" id="MobiDB-lite"/>
    </source>
</evidence>
<protein>
    <submittedName>
        <fullName evidence="3">Uncharacterized protein DUF58</fullName>
    </submittedName>
</protein>
<gene>
    <name evidence="3" type="ORF">EDD53_1587</name>
</gene>
<feature type="compositionally biased region" description="Polar residues" evidence="1">
    <location>
        <begin position="1"/>
        <end position="15"/>
    </location>
</feature>
<comment type="caution">
    <text evidence="3">The sequence shown here is derived from an EMBL/GenBank/DDBJ whole genome shotgun (WGS) entry which is preliminary data.</text>
</comment>
<dbReference type="InterPro" id="IPR002881">
    <property type="entry name" value="DUF58"/>
</dbReference>